<protein>
    <submittedName>
        <fullName evidence="3">Uncharacterized protein</fullName>
    </submittedName>
</protein>
<keyword evidence="4" id="KW-1185">Reference proteome</keyword>
<sequence length="179" mass="18426">MPRWPSRTSTRISLGLLAAAVPASVALAVWPDGDTSRHDSNDATPARSEAAPQRAATGSVADEVRALEARTAPSTSPAGSPPAESAEPAEPAQPAPPAEPAAPPPSAEQAPAAPDAAQAESGTGLTREEMVISRVMEPVPRPPKEKNITDDIQEQLDEAENGPPIDLGVLEPDYGTPQP</sequence>
<reference evidence="3 4" key="1">
    <citation type="submission" date="2017-02" db="EMBL/GenBank/DDBJ databases">
        <title>Draft genome of Saccharomonospora sp. 154.</title>
        <authorList>
            <person name="Alonso-Carmona G.S."/>
            <person name="De La Haba R."/>
            <person name="Vera-Gargallo B."/>
            <person name="Sandoval-Trujillo A.H."/>
            <person name="Ramirez-Duran N."/>
            <person name="Ventosa A."/>
        </authorList>
    </citation>
    <scope>NUCLEOTIDE SEQUENCE [LARGE SCALE GENOMIC DNA]</scope>
    <source>
        <strain evidence="3 4">LRS4.154</strain>
    </source>
</reference>
<feature type="signal peptide" evidence="2">
    <location>
        <begin position="1"/>
        <end position="28"/>
    </location>
</feature>
<dbReference type="Proteomes" id="UP000192591">
    <property type="component" value="Unassembled WGS sequence"/>
</dbReference>
<dbReference type="RefSeq" id="WP_139794741.1">
    <property type="nucleotide sequence ID" value="NZ_MWIH01000005.1"/>
</dbReference>
<dbReference type="EMBL" id="MWIH01000005">
    <property type="protein sequence ID" value="OQO93110.1"/>
    <property type="molecule type" value="Genomic_DNA"/>
</dbReference>
<evidence type="ECO:0000313" key="4">
    <source>
        <dbReference type="Proteomes" id="UP000192591"/>
    </source>
</evidence>
<evidence type="ECO:0000256" key="2">
    <source>
        <dbReference type="SAM" id="SignalP"/>
    </source>
</evidence>
<feature type="region of interest" description="Disordered" evidence="1">
    <location>
        <begin position="31"/>
        <end position="179"/>
    </location>
</feature>
<proteinExistence type="predicted"/>
<organism evidence="3 4">
    <name type="scientific">Saccharomonospora piscinae</name>
    <dbReference type="NCBI Taxonomy" id="687388"/>
    <lineage>
        <taxon>Bacteria</taxon>
        <taxon>Bacillati</taxon>
        <taxon>Actinomycetota</taxon>
        <taxon>Actinomycetes</taxon>
        <taxon>Pseudonocardiales</taxon>
        <taxon>Pseudonocardiaceae</taxon>
        <taxon>Saccharomonospora</taxon>
    </lineage>
</organism>
<feature type="compositionally biased region" description="Low complexity" evidence="1">
    <location>
        <begin position="107"/>
        <end position="121"/>
    </location>
</feature>
<feature type="compositionally biased region" description="Low complexity" evidence="1">
    <location>
        <begin position="72"/>
        <end position="90"/>
    </location>
</feature>
<evidence type="ECO:0000313" key="3">
    <source>
        <dbReference type="EMBL" id="OQO93110.1"/>
    </source>
</evidence>
<accession>A0A1V9A7S0</accession>
<name>A0A1V9A7S0_SACPI</name>
<feature type="compositionally biased region" description="Acidic residues" evidence="1">
    <location>
        <begin position="151"/>
        <end position="160"/>
    </location>
</feature>
<dbReference type="STRING" id="1962155.B1813_07980"/>
<gene>
    <name evidence="3" type="ORF">B1813_07980</name>
</gene>
<evidence type="ECO:0000256" key="1">
    <source>
        <dbReference type="SAM" id="MobiDB-lite"/>
    </source>
</evidence>
<feature type="chain" id="PRO_5013342930" evidence="2">
    <location>
        <begin position="29"/>
        <end position="179"/>
    </location>
</feature>
<comment type="caution">
    <text evidence="3">The sequence shown here is derived from an EMBL/GenBank/DDBJ whole genome shotgun (WGS) entry which is preliminary data.</text>
</comment>
<dbReference type="AlphaFoldDB" id="A0A1V9A7S0"/>
<feature type="compositionally biased region" description="Pro residues" evidence="1">
    <location>
        <begin position="91"/>
        <end position="106"/>
    </location>
</feature>
<keyword evidence="2" id="KW-0732">Signal</keyword>